<evidence type="ECO:0000313" key="4">
    <source>
        <dbReference type="Proteomes" id="UP001627154"/>
    </source>
</evidence>
<reference evidence="3 4" key="1">
    <citation type="journal article" date="2024" name="bioRxiv">
        <title>A reference genome for Trichogramma kaykai: A tiny desert-dwelling parasitoid wasp with competing sex-ratio distorters.</title>
        <authorList>
            <person name="Culotta J."/>
            <person name="Lindsey A.R."/>
        </authorList>
    </citation>
    <scope>NUCLEOTIDE SEQUENCE [LARGE SCALE GENOMIC DNA]</scope>
    <source>
        <strain evidence="3 4">KSX58</strain>
    </source>
</reference>
<dbReference type="EMBL" id="JBJJXI010000059">
    <property type="protein sequence ID" value="KAL3398436.1"/>
    <property type="molecule type" value="Genomic_DNA"/>
</dbReference>
<evidence type="ECO:0000259" key="2">
    <source>
        <dbReference type="Pfam" id="PF20209"/>
    </source>
</evidence>
<dbReference type="InterPro" id="IPR025476">
    <property type="entry name" value="Helitron_helicase-like"/>
</dbReference>
<protein>
    <submittedName>
        <fullName evidence="3">Uncharacterized protein</fullName>
    </submittedName>
</protein>
<keyword evidence="4" id="KW-1185">Reference proteome</keyword>
<dbReference type="AlphaFoldDB" id="A0ABD2WZI2"/>
<evidence type="ECO:0000313" key="3">
    <source>
        <dbReference type="EMBL" id="KAL3398436.1"/>
    </source>
</evidence>
<dbReference type="Pfam" id="PF14214">
    <property type="entry name" value="Helitron_like_N"/>
    <property type="match status" value="1"/>
</dbReference>
<gene>
    <name evidence="3" type="ORF">TKK_007596</name>
</gene>
<accession>A0ABD2WZI2</accession>
<feature type="domain" description="Helitron helicase-like" evidence="1">
    <location>
        <begin position="161"/>
        <end position="261"/>
    </location>
</feature>
<sequence>MNKLPVPLHELPSTIIFNKHTVAGMAQFRVRSKKLLEALLWLQENNIYYKHLKISYCNSNSLPDDGDIISILANANNESNDDLNENFNNSLEENSIFALPNINQQNRIETDLNSTYPTTNKSPINEFTSEGYMSCAFPTLFPTGQGDFLQPRLITVTALQYFRYLMMYKDGRFAQDPRFRYFAMNRILRHEAITQSNIYLKKIDLKNKTIHDLKEMINSNPSLLYNIMVYSSRLASSNGFWHKRYSELKSMIEQLGKPTIFSHNQLLTIIGLIYPGY</sequence>
<proteinExistence type="predicted"/>
<name>A0ABD2WZI2_9HYME</name>
<comment type="caution">
    <text evidence="3">The sequence shown here is derived from an EMBL/GenBank/DDBJ whole genome shotgun (WGS) entry which is preliminary data.</text>
</comment>
<evidence type="ECO:0000259" key="1">
    <source>
        <dbReference type="Pfam" id="PF14214"/>
    </source>
</evidence>
<dbReference type="Proteomes" id="UP001627154">
    <property type="component" value="Unassembled WGS sequence"/>
</dbReference>
<organism evidence="3 4">
    <name type="scientific">Trichogramma kaykai</name>
    <dbReference type="NCBI Taxonomy" id="54128"/>
    <lineage>
        <taxon>Eukaryota</taxon>
        <taxon>Metazoa</taxon>
        <taxon>Ecdysozoa</taxon>
        <taxon>Arthropoda</taxon>
        <taxon>Hexapoda</taxon>
        <taxon>Insecta</taxon>
        <taxon>Pterygota</taxon>
        <taxon>Neoptera</taxon>
        <taxon>Endopterygota</taxon>
        <taxon>Hymenoptera</taxon>
        <taxon>Apocrita</taxon>
        <taxon>Proctotrupomorpha</taxon>
        <taxon>Chalcidoidea</taxon>
        <taxon>Trichogrammatidae</taxon>
        <taxon>Trichogramma</taxon>
    </lineage>
</organism>
<dbReference type="Pfam" id="PF20209">
    <property type="entry name" value="DUF6570"/>
    <property type="match status" value="1"/>
</dbReference>
<dbReference type="InterPro" id="IPR046700">
    <property type="entry name" value="DUF6570"/>
</dbReference>
<feature type="domain" description="DUF6570" evidence="2">
    <location>
        <begin position="2"/>
        <end position="56"/>
    </location>
</feature>